<feature type="signal peptide" evidence="1">
    <location>
        <begin position="1"/>
        <end position="20"/>
    </location>
</feature>
<reference evidence="2 3" key="1">
    <citation type="submission" date="2014-04" db="EMBL/GenBank/DDBJ databases">
        <authorList>
            <consortium name="DOE Joint Genome Institute"/>
            <person name="Kuo A."/>
            <person name="Kohler A."/>
            <person name="Nagy L.G."/>
            <person name="Floudas D."/>
            <person name="Copeland A."/>
            <person name="Barry K.W."/>
            <person name="Cichocki N."/>
            <person name="Veneault-Fourrey C."/>
            <person name="LaButti K."/>
            <person name="Lindquist E.A."/>
            <person name="Lipzen A."/>
            <person name="Lundell T."/>
            <person name="Morin E."/>
            <person name="Murat C."/>
            <person name="Sun H."/>
            <person name="Tunlid A."/>
            <person name="Henrissat B."/>
            <person name="Grigoriev I.V."/>
            <person name="Hibbett D.S."/>
            <person name="Martin F."/>
            <person name="Nordberg H.P."/>
            <person name="Cantor M.N."/>
            <person name="Hua S.X."/>
        </authorList>
    </citation>
    <scope>NUCLEOTIDE SEQUENCE [LARGE SCALE GENOMIC DNA]</scope>
    <source>
        <strain evidence="2 3">LaAM-08-1</strain>
    </source>
</reference>
<evidence type="ECO:0000256" key="1">
    <source>
        <dbReference type="SAM" id="SignalP"/>
    </source>
</evidence>
<dbReference type="HOGENOM" id="CLU_3143301_0_0_1"/>
<gene>
    <name evidence="2" type="ORF">K443DRAFT_14638</name>
</gene>
<reference evidence="3" key="2">
    <citation type="submission" date="2015-01" db="EMBL/GenBank/DDBJ databases">
        <title>Evolutionary Origins and Diversification of the Mycorrhizal Mutualists.</title>
        <authorList>
            <consortium name="DOE Joint Genome Institute"/>
            <consortium name="Mycorrhizal Genomics Consortium"/>
            <person name="Kohler A."/>
            <person name="Kuo A."/>
            <person name="Nagy L.G."/>
            <person name="Floudas D."/>
            <person name="Copeland A."/>
            <person name="Barry K.W."/>
            <person name="Cichocki N."/>
            <person name="Veneault-Fourrey C."/>
            <person name="LaButti K."/>
            <person name="Lindquist E.A."/>
            <person name="Lipzen A."/>
            <person name="Lundell T."/>
            <person name="Morin E."/>
            <person name="Murat C."/>
            <person name="Riley R."/>
            <person name="Ohm R."/>
            <person name="Sun H."/>
            <person name="Tunlid A."/>
            <person name="Henrissat B."/>
            <person name="Grigoriev I.V."/>
            <person name="Hibbett D.S."/>
            <person name="Martin F."/>
        </authorList>
    </citation>
    <scope>NUCLEOTIDE SEQUENCE [LARGE SCALE GENOMIC DNA]</scope>
    <source>
        <strain evidence="3">LaAM-08-1</strain>
    </source>
</reference>
<accession>A0A0C9X3N2</accession>
<sequence length="49" mass="5402">MKLLQILSALILILLQISSTSPPLQTSTTFFPSTNRLETIQAHGHILTL</sequence>
<evidence type="ECO:0000313" key="3">
    <source>
        <dbReference type="Proteomes" id="UP000054477"/>
    </source>
</evidence>
<dbReference type="Proteomes" id="UP000054477">
    <property type="component" value="Unassembled WGS sequence"/>
</dbReference>
<keyword evidence="3" id="KW-1185">Reference proteome</keyword>
<proteinExistence type="predicted"/>
<name>A0A0C9X3N2_9AGAR</name>
<keyword evidence="1" id="KW-0732">Signal</keyword>
<organism evidence="2 3">
    <name type="scientific">Laccaria amethystina LaAM-08-1</name>
    <dbReference type="NCBI Taxonomy" id="1095629"/>
    <lineage>
        <taxon>Eukaryota</taxon>
        <taxon>Fungi</taxon>
        <taxon>Dikarya</taxon>
        <taxon>Basidiomycota</taxon>
        <taxon>Agaricomycotina</taxon>
        <taxon>Agaricomycetes</taxon>
        <taxon>Agaricomycetidae</taxon>
        <taxon>Agaricales</taxon>
        <taxon>Agaricineae</taxon>
        <taxon>Hydnangiaceae</taxon>
        <taxon>Laccaria</taxon>
    </lineage>
</organism>
<evidence type="ECO:0000313" key="2">
    <source>
        <dbReference type="EMBL" id="KIJ91152.1"/>
    </source>
</evidence>
<protein>
    <submittedName>
        <fullName evidence="2">Uncharacterized protein</fullName>
    </submittedName>
</protein>
<feature type="chain" id="PRO_5002216513" evidence="1">
    <location>
        <begin position="21"/>
        <end position="49"/>
    </location>
</feature>
<dbReference type="EMBL" id="KN839047">
    <property type="protein sequence ID" value="KIJ91152.1"/>
    <property type="molecule type" value="Genomic_DNA"/>
</dbReference>
<dbReference type="AlphaFoldDB" id="A0A0C9X3N2"/>